<keyword evidence="7" id="KW-0902">Two-component regulatory system</keyword>
<dbReference type="Pfam" id="PF02518">
    <property type="entry name" value="HATPase_c"/>
    <property type="match status" value="1"/>
</dbReference>
<comment type="caution">
    <text evidence="10">The sequence shown here is derived from an EMBL/GenBank/DDBJ whole genome shotgun (WGS) entry which is preliminary data.</text>
</comment>
<feature type="transmembrane region" description="Helical" evidence="8">
    <location>
        <begin position="159"/>
        <end position="182"/>
    </location>
</feature>
<dbReference type="InterPro" id="IPR003661">
    <property type="entry name" value="HisK_dim/P_dom"/>
</dbReference>
<dbReference type="GO" id="GO:0016036">
    <property type="term" value="P:cellular response to phosphate starvation"/>
    <property type="evidence" value="ECO:0007669"/>
    <property type="project" value="TreeGrafter"/>
</dbReference>
<feature type="domain" description="Histidine kinase" evidence="9">
    <location>
        <begin position="203"/>
        <end position="416"/>
    </location>
</feature>
<dbReference type="InterPro" id="IPR036890">
    <property type="entry name" value="HATPase_C_sf"/>
</dbReference>
<evidence type="ECO:0000313" key="10">
    <source>
        <dbReference type="EMBL" id="KRM28187.1"/>
    </source>
</evidence>
<dbReference type="GO" id="GO:0000155">
    <property type="term" value="F:phosphorelay sensor kinase activity"/>
    <property type="evidence" value="ECO:0007669"/>
    <property type="project" value="InterPro"/>
</dbReference>
<comment type="catalytic activity">
    <reaction evidence="1">
        <text>ATP + protein L-histidine = ADP + protein N-phospho-L-histidine.</text>
        <dbReference type="EC" id="2.7.13.3"/>
    </reaction>
</comment>
<name>A0A0R1XJJ3_9LACO</name>
<protein>
    <recommendedName>
        <fullName evidence="3">histidine kinase</fullName>
        <ecNumber evidence="3">2.7.13.3</ecNumber>
    </recommendedName>
</protein>
<dbReference type="PANTHER" id="PTHR45453:SF1">
    <property type="entry name" value="PHOSPHATE REGULON SENSOR PROTEIN PHOR"/>
    <property type="match status" value="1"/>
</dbReference>
<dbReference type="SUPFAM" id="SSF47384">
    <property type="entry name" value="Homodimeric domain of signal transducing histidine kinase"/>
    <property type="match status" value="1"/>
</dbReference>
<dbReference type="Gene3D" id="1.10.287.130">
    <property type="match status" value="1"/>
</dbReference>
<keyword evidence="8" id="KW-0472">Membrane</keyword>
<dbReference type="PANTHER" id="PTHR45453">
    <property type="entry name" value="PHOSPHATE REGULON SENSOR PROTEIN PHOR"/>
    <property type="match status" value="1"/>
</dbReference>
<keyword evidence="8" id="KW-1133">Transmembrane helix</keyword>
<dbReference type="Proteomes" id="UP000051412">
    <property type="component" value="Unassembled WGS sequence"/>
</dbReference>
<evidence type="ECO:0000313" key="11">
    <source>
        <dbReference type="Proteomes" id="UP000051412"/>
    </source>
</evidence>
<evidence type="ECO:0000259" key="9">
    <source>
        <dbReference type="PROSITE" id="PS50109"/>
    </source>
</evidence>
<evidence type="ECO:0000256" key="7">
    <source>
        <dbReference type="ARBA" id="ARBA00023012"/>
    </source>
</evidence>
<dbReference type="Pfam" id="PF00512">
    <property type="entry name" value="HisKA"/>
    <property type="match status" value="1"/>
</dbReference>
<evidence type="ECO:0000256" key="2">
    <source>
        <dbReference type="ARBA" id="ARBA00004370"/>
    </source>
</evidence>
<proteinExistence type="predicted"/>
<dbReference type="InterPro" id="IPR005467">
    <property type="entry name" value="His_kinase_dom"/>
</dbReference>
<evidence type="ECO:0000256" key="5">
    <source>
        <dbReference type="ARBA" id="ARBA00022679"/>
    </source>
</evidence>
<dbReference type="PROSITE" id="PS50109">
    <property type="entry name" value="HIS_KIN"/>
    <property type="match status" value="1"/>
</dbReference>
<gene>
    <name evidence="10" type="ORF">FD32_GL001788</name>
</gene>
<sequence length="420" mass="47256">MIQHFRNRFIVFSTCALILVIIPIIGGLSAITYFQSRREVNSVLTILVNNEGQMPRGQVKNQPAIIPQPHFTRESLSQYRFFSATIPDGKGPIRIDNQHILSVSPAEIKRLAQRVQGRQKGQGQVLYRQTVYAYKRKHVKGQTTIVFLDESLLMAKTWAIIYVGLLLGVISLVIYTTILILFSRRAIRPIIEAEHRQKEFITNAGHELKTPLTVIEANTEMQELTSGESELTTSTKQQVRRLTELINHLVSLARLQEQPTFTIEPVNVSQVTNKVADGMANVAKGDGHHFSKQVAPGLMINADENYFYELVSILLDNANKYCDPDGEVSVALRLSKRKKGVILTVTNSYAKGDQVDFNRFFERFYREDKARTVNKKAGFGIGLSMAQMIVRNFGGKISAHYADGKISFVAAFKAVNNKKK</sequence>
<dbReference type="EMBL" id="AZGM01000046">
    <property type="protein sequence ID" value="KRM28187.1"/>
    <property type="molecule type" value="Genomic_DNA"/>
</dbReference>
<dbReference type="GO" id="GO:0005886">
    <property type="term" value="C:plasma membrane"/>
    <property type="evidence" value="ECO:0007669"/>
    <property type="project" value="TreeGrafter"/>
</dbReference>
<organism evidence="10 11">
    <name type="scientific">Limosilactobacillus panis DSM 6035</name>
    <dbReference type="NCBI Taxonomy" id="1423782"/>
    <lineage>
        <taxon>Bacteria</taxon>
        <taxon>Bacillati</taxon>
        <taxon>Bacillota</taxon>
        <taxon>Bacilli</taxon>
        <taxon>Lactobacillales</taxon>
        <taxon>Lactobacillaceae</taxon>
        <taxon>Limosilactobacillus</taxon>
    </lineage>
</organism>
<dbReference type="CDD" id="cd00082">
    <property type="entry name" value="HisKA"/>
    <property type="match status" value="1"/>
</dbReference>
<evidence type="ECO:0000256" key="4">
    <source>
        <dbReference type="ARBA" id="ARBA00022553"/>
    </source>
</evidence>
<dbReference type="GO" id="GO:0004721">
    <property type="term" value="F:phosphoprotein phosphatase activity"/>
    <property type="evidence" value="ECO:0007669"/>
    <property type="project" value="TreeGrafter"/>
</dbReference>
<dbReference type="Gene3D" id="3.30.565.10">
    <property type="entry name" value="Histidine kinase-like ATPase, C-terminal domain"/>
    <property type="match status" value="1"/>
</dbReference>
<comment type="subcellular location">
    <subcellularLocation>
        <location evidence="2">Membrane</location>
    </subcellularLocation>
</comment>
<dbReference type="InterPro" id="IPR003594">
    <property type="entry name" value="HATPase_dom"/>
</dbReference>
<dbReference type="CDD" id="cd00075">
    <property type="entry name" value="HATPase"/>
    <property type="match status" value="1"/>
</dbReference>
<dbReference type="OrthoDB" id="9813151at2"/>
<dbReference type="EC" id="2.7.13.3" evidence="3"/>
<dbReference type="STRING" id="1423782.FD32_GL001788"/>
<feature type="transmembrane region" description="Helical" evidence="8">
    <location>
        <begin position="9"/>
        <end position="34"/>
    </location>
</feature>
<evidence type="ECO:0000256" key="3">
    <source>
        <dbReference type="ARBA" id="ARBA00012438"/>
    </source>
</evidence>
<dbReference type="SMART" id="SM00388">
    <property type="entry name" value="HisKA"/>
    <property type="match status" value="1"/>
</dbReference>
<evidence type="ECO:0000256" key="8">
    <source>
        <dbReference type="SAM" id="Phobius"/>
    </source>
</evidence>
<keyword evidence="4" id="KW-0597">Phosphoprotein</keyword>
<dbReference type="RefSeq" id="WP_047769861.1">
    <property type="nucleotide sequence ID" value="NZ_AZGM01000046.1"/>
</dbReference>
<keyword evidence="5" id="KW-0808">Transferase</keyword>
<dbReference type="SUPFAM" id="SSF55874">
    <property type="entry name" value="ATPase domain of HSP90 chaperone/DNA topoisomerase II/histidine kinase"/>
    <property type="match status" value="1"/>
</dbReference>
<evidence type="ECO:0000256" key="6">
    <source>
        <dbReference type="ARBA" id="ARBA00022777"/>
    </source>
</evidence>
<dbReference type="PATRIC" id="fig|1423782.4.peg.1861"/>
<keyword evidence="6 10" id="KW-0418">Kinase</keyword>
<keyword evidence="11" id="KW-1185">Reference proteome</keyword>
<dbReference type="InterPro" id="IPR036097">
    <property type="entry name" value="HisK_dim/P_sf"/>
</dbReference>
<dbReference type="AlphaFoldDB" id="A0A0R1XJJ3"/>
<dbReference type="InterPro" id="IPR050351">
    <property type="entry name" value="BphY/WalK/GraS-like"/>
</dbReference>
<accession>A0A0R1XJJ3</accession>
<evidence type="ECO:0000256" key="1">
    <source>
        <dbReference type="ARBA" id="ARBA00000085"/>
    </source>
</evidence>
<keyword evidence="8" id="KW-0812">Transmembrane</keyword>
<reference evidence="10 11" key="1">
    <citation type="journal article" date="2015" name="Genome Announc.">
        <title>Expanding the biotechnology potential of lactobacilli through comparative genomics of 213 strains and associated genera.</title>
        <authorList>
            <person name="Sun Z."/>
            <person name="Harris H.M."/>
            <person name="McCann A."/>
            <person name="Guo C."/>
            <person name="Argimon S."/>
            <person name="Zhang W."/>
            <person name="Yang X."/>
            <person name="Jeffery I.B."/>
            <person name="Cooney J.C."/>
            <person name="Kagawa T.F."/>
            <person name="Liu W."/>
            <person name="Song Y."/>
            <person name="Salvetti E."/>
            <person name="Wrobel A."/>
            <person name="Rasinkangas P."/>
            <person name="Parkhill J."/>
            <person name="Rea M.C."/>
            <person name="O'Sullivan O."/>
            <person name="Ritari J."/>
            <person name="Douillard F.P."/>
            <person name="Paul Ross R."/>
            <person name="Yang R."/>
            <person name="Briner A.E."/>
            <person name="Felis G.E."/>
            <person name="de Vos W.M."/>
            <person name="Barrangou R."/>
            <person name="Klaenhammer T.R."/>
            <person name="Caufield P.W."/>
            <person name="Cui Y."/>
            <person name="Zhang H."/>
            <person name="O'Toole P.W."/>
        </authorList>
    </citation>
    <scope>NUCLEOTIDE SEQUENCE [LARGE SCALE GENOMIC DNA]</scope>
    <source>
        <strain evidence="10 11">DSM 6035</strain>
    </source>
</reference>
<dbReference type="SMART" id="SM00387">
    <property type="entry name" value="HATPase_c"/>
    <property type="match status" value="1"/>
</dbReference>